<feature type="domain" description="Beta-xylosidase C-terminal Concanavalin A-like" evidence="8">
    <location>
        <begin position="332"/>
        <end position="517"/>
    </location>
</feature>
<dbReference type="InterPro" id="IPR023296">
    <property type="entry name" value="Glyco_hydro_beta-prop_sf"/>
</dbReference>
<comment type="caution">
    <text evidence="9">The sequence shown here is derived from an EMBL/GenBank/DDBJ whole genome shotgun (WGS) entry which is preliminary data.</text>
</comment>
<gene>
    <name evidence="9" type="ORF">EHT25_04675</name>
</gene>
<reference evidence="9 10" key="1">
    <citation type="submission" date="2018-11" db="EMBL/GenBank/DDBJ databases">
        <authorList>
            <person name="Zhou Z."/>
            <person name="Wang G."/>
        </authorList>
    </citation>
    <scope>NUCLEOTIDE SEQUENCE [LARGE SCALE GENOMIC DNA]</scope>
    <source>
        <strain evidence="9 10">KCTC52004</strain>
    </source>
</reference>
<keyword evidence="3 6" id="KW-0326">Glycosidase</keyword>
<evidence type="ECO:0000256" key="7">
    <source>
        <dbReference type="SAM" id="SignalP"/>
    </source>
</evidence>
<comment type="similarity">
    <text evidence="1 6">Belongs to the glycosyl hydrolase 43 family.</text>
</comment>
<evidence type="ECO:0000256" key="2">
    <source>
        <dbReference type="ARBA" id="ARBA00022801"/>
    </source>
</evidence>
<protein>
    <submittedName>
        <fullName evidence="9">Glycosyl hydrolase 43 family protein</fullName>
    </submittedName>
</protein>
<dbReference type="SUPFAM" id="SSF49899">
    <property type="entry name" value="Concanavalin A-like lectins/glucanases"/>
    <property type="match status" value="1"/>
</dbReference>
<dbReference type="GO" id="GO:0005975">
    <property type="term" value="P:carbohydrate metabolic process"/>
    <property type="evidence" value="ECO:0007669"/>
    <property type="project" value="InterPro"/>
</dbReference>
<sequence>MRRRIVQAVLVGIMLLVTVSGVNAQTARNPVLFADVPDIALIRVGKTYYMSSTTMHLSPGLPILKSNDLVNWHMVGYAYDTLASMDALNLTNGKSSYGRGSWASSLRYHQGTYYVTTFAQTTGKTYVFTTKDPEKGRWKVSSFKPAYHDHSLFFDDDGRVYLIYGGGKLRLVELTADASGVKPGTAEQVLIENASTPSGTDGGLPAEGSQLFKVNGKYYLFNITWPRGGMRTVVIHRADRITGPWEGRVALQDLGVAQGGLIDTPDGKWYAYLFRDFGGVGRIPYLVPVTWEEGWPVLGVNGKVPEALDLPASKGLIPGIVASDEFSRKKGERALPMVWQWNHNPDNRLWSVAERKGYLRLKTGHIDTSFVQARNTLTQRTIGPECTGSLALDVSSLKDGDFAGLSLLQKNYGLVGVKQENGQHFIVMVSAAAGKPLEIQRISLAQKNVFLKTECNFNNRADIAHFYYSLDGKSWHDIGEPMKMPYTIPHFMGYRFGLFTYATANPGGYADFDYFRVTDSITKK</sequence>
<accession>A0A3P1C0Z2</accession>
<keyword evidence="10" id="KW-1185">Reference proteome</keyword>
<evidence type="ECO:0000256" key="6">
    <source>
        <dbReference type="RuleBase" id="RU361187"/>
    </source>
</evidence>
<dbReference type="AlphaFoldDB" id="A0A3P1C0Z2"/>
<evidence type="ECO:0000256" key="4">
    <source>
        <dbReference type="PIRSR" id="PIRSR606710-1"/>
    </source>
</evidence>
<dbReference type="EMBL" id="RQJO01000007">
    <property type="protein sequence ID" value="RRB07081.1"/>
    <property type="molecule type" value="Genomic_DNA"/>
</dbReference>
<dbReference type="OrthoDB" id="9801455at2"/>
<dbReference type="InterPro" id="IPR013320">
    <property type="entry name" value="ConA-like_dom_sf"/>
</dbReference>
<keyword evidence="7" id="KW-0732">Signal</keyword>
<dbReference type="Gene3D" id="2.60.120.200">
    <property type="match status" value="1"/>
</dbReference>
<dbReference type="Pfam" id="PF17851">
    <property type="entry name" value="GH43_C2"/>
    <property type="match status" value="1"/>
</dbReference>
<evidence type="ECO:0000256" key="5">
    <source>
        <dbReference type="PIRSR" id="PIRSR606710-2"/>
    </source>
</evidence>
<feature type="site" description="Important for catalytic activity, responsible for pKa modulation of the active site Glu and correct orientation of both the proton donor and substrate" evidence="5">
    <location>
        <position position="149"/>
    </location>
</feature>
<dbReference type="Pfam" id="PF04616">
    <property type="entry name" value="Glyco_hydro_43"/>
    <property type="match status" value="1"/>
</dbReference>
<evidence type="ECO:0000259" key="8">
    <source>
        <dbReference type="Pfam" id="PF17851"/>
    </source>
</evidence>
<evidence type="ECO:0000313" key="10">
    <source>
        <dbReference type="Proteomes" id="UP000271925"/>
    </source>
</evidence>
<proteinExistence type="inferred from homology"/>
<dbReference type="PANTHER" id="PTHR42812">
    <property type="entry name" value="BETA-XYLOSIDASE"/>
    <property type="match status" value="1"/>
</dbReference>
<evidence type="ECO:0000313" key="9">
    <source>
        <dbReference type="EMBL" id="RRB07081.1"/>
    </source>
</evidence>
<dbReference type="InterPro" id="IPR051795">
    <property type="entry name" value="Glycosyl_Hydrlase_43"/>
</dbReference>
<dbReference type="Proteomes" id="UP000271925">
    <property type="component" value="Unassembled WGS sequence"/>
</dbReference>
<feature type="active site" description="Proton acceptor" evidence="4">
    <location>
        <position position="38"/>
    </location>
</feature>
<dbReference type="PANTHER" id="PTHR42812:SF12">
    <property type="entry name" value="BETA-XYLOSIDASE-RELATED"/>
    <property type="match status" value="1"/>
</dbReference>
<evidence type="ECO:0000256" key="1">
    <source>
        <dbReference type="ARBA" id="ARBA00009865"/>
    </source>
</evidence>
<feature type="active site" description="Proton donor" evidence="4">
    <location>
        <position position="207"/>
    </location>
</feature>
<feature type="signal peptide" evidence="7">
    <location>
        <begin position="1"/>
        <end position="24"/>
    </location>
</feature>
<organism evidence="9 10">
    <name type="scientific">Larkinella rosea</name>
    <dbReference type="NCBI Taxonomy" id="2025312"/>
    <lineage>
        <taxon>Bacteria</taxon>
        <taxon>Pseudomonadati</taxon>
        <taxon>Bacteroidota</taxon>
        <taxon>Cytophagia</taxon>
        <taxon>Cytophagales</taxon>
        <taxon>Spirosomataceae</taxon>
        <taxon>Larkinella</taxon>
    </lineage>
</organism>
<dbReference type="InterPro" id="IPR006710">
    <property type="entry name" value="Glyco_hydro_43"/>
</dbReference>
<feature type="chain" id="PRO_5018336257" evidence="7">
    <location>
        <begin position="25"/>
        <end position="524"/>
    </location>
</feature>
<dbReference type="InterPro" id="IPR041542">
    <property type="entry name" value="GH43_C2"/>
</dbReference>
<dbReference type="CDD" id="cd09001">
    <property type="entry name" value="GH43_FsAxh1-like"/>
    <property type="match status" value="1"/>
</dbReference>
<dbReference type="Gene3D" id="2.115.10.20">
    <property type="entry name" value="Glycosyl hydrolase domain, family 43"/>
    <property type="match status" value="1"/>
</dbReference>
<dbReference type="SUPFAM" id="SSF75005">
    <property type="entry name" value="Arabinanase/levansucrase/invertase"/>
    <property type="match status" value="1"/>
</dbReference>
<dbReference type="GO" id="GO:0004553">
    <property type="term" value="F:hydrolase activity, hydrolyzing O-glycosyl compounds"/>
    <property type="evidence" value="ECO:0007669"/>
    <property type="project" value="InterPro"/>
</dbReference>
<keyword evidence="2 6" id="KW-0378">Hydrolase</keyword>
<name>A0A3P1C0Z2_9BACT</name>
<evidence type="ECO:0000256" key="3">
    <source>
        <dbReference type="ARBA" id="ARBA00023295"/>
    </source>
</evidence>